<evidence type="ECO:0000259" key="7">
    <source>
        <dbReference type="PROSITE" id="PS51519"/>
    </source>
</evidence>
<dbReference type="STRING" id="4537.A0A0E0JK04"/>
<name>A0A0E0JK04_ORYPU</name>
<proteinExistence type="predicted"/>
<feature type="domain" description="RWP-RK" evidence="7">
    <location>
        <begin position="133"/>
        <end position="220"/>
    </location>
</feature>
<sequence length="315" mass="35014">MEMHECCYYGSIVGGDWLNPLAAIPPLCSSSWSPPLLRLRDEVMEMTGYLPMAASAAAADVDHQYMYHQLEPDHFVSTLPVVAAAAGGGSHDDELLRMPFTDIDLDAFADARDVVVGELKASPQRSLDAAIVLPAGGVHHFATQDDDTRLDHIGFEDLRRYFYMPITKAAREMNVGLTVLKKRCRELGVARWPHRKMKSLKSLILNEMGSKGMSAAAMRRELEALENCCSLMERNPAVELTERTKKLRQACFKENYKRRRAAAVDVLDLDHCFSFAAAAAAAGHGHRHHHQQLALPAPPRPAAVGGHHRRDFFSY</sequence>
<organism evidence="8">
    <name type="scientific">Oryza punctata</name>
    <name type="common">Red rice</name>
    <dbReference type="NCBI Taxonomy" id="4537"/>
    <lineage>
        <taxon>Eukaryota</taxon>
        <taxon>Viridiplantae</taxon>
        <taxon>Streptophyta</taxon>
        <taxon>Embryophyta</taxon>
        <taxon>Tracheophyta</taxon>
        <taxon>Spermatophyta</taxon>
        <taxon>Magnoliopsida</taxon>
        <taxon>Liliopsida</taxon>
        <taxon>Poales</taxon>
        <taxon>Poaceae</taxon>
        <taxon>BOP clade</taxon>
        <taxon>Oryzoideae</taxon>
        <taxon>Oryzeae</taxon>
        <taxon>Oryzinae</taxon>
        <taxon>Oryza</taxon>
    </lineage>
</organism>
<reference evidence="8" key="1">
    <citation type="submission" date="2015-04" db="UniProtKB">
        <authorList>
            <consortium name="EnsemblPlants"/>
        </authorList>
    </citation>
    <scope>IDENTIFICATION</scope>
</reference>
<dbReference type="Proteomes" id="UP000026962">
    <property type="component" value="Chromosome 1"/>
</dbReference>
<dbReference type="Gramene" id="OPUNC01G19590.1">
    <property type="protein sequence ID" value="OPUNC01G19590.1"/>
    <property type="gene ID" value="OPUNC01G19590"/>
</dbReference>
<keyword evidence="2" id="KW-0805">Transcription regulation</keyword>
<dbReference type="InterPro" id="IPR003035">
    <property type="entry name" value="RWP-RK_dom"/>
</dbReference>
<evidence type="ECO:0000256" key="2">
    <source>
        <dbReference type="ARBA" id="ARBA00023015"/>
    </source>
</evidence>
<dbReference type="PANTHER" id="PTHR46373">
    <property type="entry name" value="PROTEIN RKD4"/>
    <property type="match status" value="1"/>
</dbReference>
<keyword evidence="5" id="KW-0804">Transcription</keyword>
<keyword evidence="4" id="KW-0238">DNA-binding</keyword>
<keyword evidence="3" id="KW-0175">Coiled coil</keyword>
<keyword evidence="9" id="KW-1185">Reference proteome</keyword>
<evidence type="ECO:0000256" key="1">
    <source>
        <dbReference type="ARBA" id="ARBA00004049"/>
    </source>
</evidence>
<evidence type="ECO:0000313" key="9">
    <source>
        <dbReference type="Proteomes" id="UP000026962"/>
    </source>
</evidence>
<dbReference type="OMA" id="DHCFSFA"/>
<dbReference type="EnsemblPlants" id="OPUNC01G19590.1">
    <property type="protein sequence ID" value="OPUNC01G19590.1"/>
    <property type="gene ID" value="OPUNC01G19590"/>
</dbReference>
<comment type="function">
    <text evidence="1">Putative transcription factor.</text>
</comment>
<dbReference type="Pfam" id="PF02042">
    <property type="entry name" value="RWP-RK"/>
    <property type="match status" value="1"/>
</dbReference>
<dbReference type="AlphaFoldDB" id="A0A0E0JK04"/>
<evidence type="ECO:0000256" key="5">
    <source>
        <dbReference type="ARBA" id="ARBA00023163"/>
    </source>
</evidence>
<evidence type="ECO:0000256" key="3">
    <source>
        <dbReference type="ARBA" id="ARBA00023054"/>
    </source>
</evidence>
<dbReference type="GO" id="GO:0003677">
    <property type="term" value="F:DNA binding"/>
    <property type="evidence" value="ECO:0007669"/>
    <property type="project" value="UniProtKB-KW"/>
</dbReference>
<accession>A0A0E0JK04</accession>
<evidence type="ECO:0000313" key="8">
    <source>
        <dbReference type="EnsemblPlants" id="OPUNC01G19590.1"/>
    </source>
</evidence>
<reference evidence="8" key="2">
    <citation type="submission" date="2018-05" db="EMBL/GenBank/DDBJ databases">
        <title>OpunRS2 (Oryza punctata Reference Sequence Version 2).</title>
        <authorList>
            <person name="Zhang J."/>
            <person name="Kudrna D."/>
            <person name="Lee S."/>
            <person name="Talag J."/>
            <person name="Welchert J."/>
            <person name="Wing R.A."/>
        </authorList>
    </citation>
    <scope>NUCLEOTIDE SEQUENCE [LARGE SCALE GENOMIC DNA]</scope>
</reference>
<dbReference type="GO" id="GO:0003700">
    <property type="term" value="F:DNA-binding transcription factor activity"/>
    <property type="evidence" value="ECO:0007669"/>
    <property type="project" value="InterPro"/>
</dbReference>
<dbReference type="InterPro" id="IPR044607">
    <property type="entry name" value="RKD-like"/>
</dbReference>
<evidence type="ECO:0000256" key="4">
    <source>
        <dbReference type="ARBA" id="ARBA00023125"/>
    </source>
</evidence>
<protein>
    <recommendedName>
        <fullName evidence="7">RWP-RK domain-containing protein</fullName>
    </recommendedName>
</protein>
<dbReference type="PROSITE" id="PS51519">
    <property type="entry name" value="RWP_RK"/>
    <property type="match status" value="1"/>
</dbReference>
<keyword evidence="6" id="KW-0539">Nucleus</keyword>
<dbReference type="PANTHER" id="PTHR46373:SF2">
    <property type="entry name" value="RWP-RK DOMAIN-CONTAINING PROTEIN"/>
    <property type="match status" value="1"/>
</dbReference>
<evidence type="ECO:0000256" key="6">
    <source>
        <dbReference type="ARBA" id="ARBA00023242"/>
    </source>
</evidence>
<dbReference type="HOGENOM" id="CLU_058120_0_0_1"/>
<dbReference type="eggNOG" id="ENOG502QSPQ">
    <property type="taxonomic scope" value="Eukaryota"/>
</dbReference>